<keyword evidence="1" id="KW-1133">Transmembrane helix</keyword>
<dbReference type="AlphaFoldDB" id="A0A7C8ZV99"/>
<feature type="transmembrane region" description="Helical" evidence="1">
    <location>
        <begin position="62"/>
        <end position="84"/>
    </location>
</feature>
<dbReference type="EMBL" id="GISG01165937">
    <property type="protein sequence ID" value="MBA4650655.1"/>
    <property type="molecule type" value="Transcribed_RNA"/>
</dbReference>
<name>A0A7C8ZV99_OPUST</name>
<proteinExistence type="predicted"/>
<organism evidence="2">
    <name type="scientific">Opuntia streptacantha</name>
    <name type="common">Prickly pear cactus</name>
    <name type="synonym">Opuntia cardona</name>
    <dbReference type="NCBI Taxonomy" id="393608"/>
    <lineage>
        <taxon>Eukaryota</taxon>
        <taxon>Viridiplantae</taxon>
        <taxon>Streptophyta</taxon>
        <taxon>Embryophyta</taxon>
        <taxon>Tracheophyta</taxon>
        <taxon>Spermatophyta</taxon>
        <taxon>Magnoliopsida</taxon>
        <taxon>eudicotyledons</taxon>
        <taxon>Gunneridae</taxon>
        <taxon>Pentapetalae</taxon>
        <taxon>Caryophyllales</taxon>
        <taxon>Cactineae</taxon>
        <taxon>Cactaceae</taxon>
        <taxon>Opuntioideae</taxon>
        <taxon>Opuntia</taxon>
    </lineage>
</organism>
<evidence type="ECO:0000313" key="2">
    <source>
        <dbReference type="EMBL" id="MBA4650655.1"/>
    </source>
</evidence>
<keyword evidence="1" id="KW-0472">Membrane</keyword>
<keyword evidence="1" id="KW-0812">Transmembrane</keyword>
<protein>
    <submittedName>
        <fullName evidence="2">Uncharacterized protein</fullName>
    </submittedName>
</protein>
<evidence type="ECO:0000256" key="1">
    <source>
        <dbReference type="SAM" id="Phobius"/>
    </source>
</evidence>
<reference evidence="2" key="1">
    <citation type="journal article" date="2013" name="J. Plant Res.">
        <title>Effect of fungi and light on seed germination of three Opuntia species from semiarid lands of central Mexico.</title>
        <authorList>
            <person name="Delgado-Sanchez P."/>
            <person name="Jimenez-Bremont J.F."/>
            <person name="Guerrero-Gonzalez Mde L."/>
            <person name="Flores J."/>
        </authorList>
    </citation>
    <scope>NUCLEOTIDE SEQUENCE</scope>
    <source>
        <tissue evidence="2">Cladode</tissue>
    </source>
</reference>
<accession>A0A7C8ZV99</accession>
<sequence length="100" mass="12161">MAIQLVSTENPIVLLLIVIFHRLRIQFCTFTKDFKQCLQLIWIRRNKPHLFNLRYPRRPRRCFWFFFVFIFTFIFSSINLSVYARRRVSLGVSGDGMKRN</sequence>
<reference evidence="2" key="2">
    <citation type="submission" date="2020-07" db="EMBL/GenBank/DDBJ databases">
        <authorList>
            <person name="Vera ALvarez R."/>
            <person name="Arias-Moreno D.M."/>
            <person name="Jimenez-Jacinto V."/>
            <person name="Jimenez-Bremont J.F."/>
            <person name="Swaminathan K."/>
            <person name="Moose S.P."/>
            <person name="Guerrero-Gonzalez M.L."/>
            <person name="Marino-Ramirez L."/>
            <person name="Landsman D."/>
            <person name="Rodriguez-Kessler M."/>
            <person name="Delgado-Sanchez P."/>
        </authorList>
    </citation>
    <scope>NUCLEOTIDE SEQUENCE</scope>
    <source>
        <tissue evidence="2">Cladode</tissue>
    </source>
</reference>